<dbReference type="EMBL" id="VNHS01000004">
    <property type="protein sequence ID" value="TYP75737.1"/>
    <property type="molecule type" value="Genomic_DNA"/>
</dbReference>
<organism evidence="2 3">
    <name type="scientific">Paenibacillus methanolicus</name>
    <dbReference type="NCBI Taxonomy" id="582686"/>
    <lineage>
        <taxon>Bacteria</taxon>
        <taxon>Bacillati</taxon>
        <taxon>Bacillota</taxon>
        <taxon>Bacilli</taxon>
        <taxon>Bacillales</taxon>
        <taxon>Paenibacillaceae</taxon>
        <taxon>Paenibacillus</taxon>
    </lineage>
</organism>
<dbReference type="AlphaFoldDB" id="A0A5S5C8W2"/>
<feature type="domain" description="NAD(P)-binding" evidence="1">
    <location>
        <begin position="19"/>
        <end position="329"/>
    </location>
</feature>
<gene>
    <name evidence="2" type="ORF">BCM02_104418</name>
</gene>
<evidence type="ECO:0000313" key="3">
    <source>
        <dbReference type="Proteomes" id="UP000323257"/>
    </source>
</evidence>
<dbReference type="InterPro" id="IPR016040">
    <property type="entry name" value="NAD(P)-bd_dom"/>
</dbReference>
<dbReference type="PANTHER" id="PTHR43000">
    <property type="entry name" value="DTDP-D-GLUCOSE 4,6-DEHYDRATASE-RELATED"/>
    <property type="match status" value="1"/>
</dbReference>
<dbReference type="CDD" id="cd05252">
    <property type="entry name" value="CDP_GD_SDR_e"/>
    <property type="match status" value="1"/>
</dbReference>
<proteinExistence type="predicted"/>
<dbReference type="InterPro" id="IPR036291">
    <property type="entry name" value="NAD(P)-bd_dom_sf"/>
</dbReference>
<accession>A0A5S5C8W2</accession>
<dbReference type="Gene3D" id="3.90.25.10">
    <property type="entry name" value="UDP-galactose 4-epimerase, domain 1"/>
    <property type="match status" value="1"/>
</dbReference>
<dbReference type="Proteomes" id="UP000323257">
    <property type="component" value="Unassembled WGS sequence"/>
</dbReference>
<protein>
    <submittedName>
        <fullName evidence="2">CDP-glucose 4,6-dehydratase</fullName>
    </submittedName>
</protein>
<dbReference type="NCBIfam" id="TIGR02622">
    <property type="entry name" value="CDP_4_6_dhtase"/>
    <property type="match status" value="1"/>
</dbReference>
<dbReference type="InterPro" id="IPR013445">
    <property type="entry name" value="CDP_4_6_deHydtase"/>
</dbReference>
<dbReference type="Pfam" id="PF16363">
    <property type="entry name" value="GDP_Man_Dehyd"/>
    <property type="match status" value="1"/>
</dbReference>
<keyword evidence="3" id="KW-1185">Reference proteome</keyword>
<evidence type="ECO:0000259" key="1">
    <source>
        <dbReference type="Pfam" id="PF16363"/>
    </source>
</evidence>
<dbReference type="Gene3D" id="3.40.50.720">
    <property type="entry name" value="NAD(P)-binding Rossmann-like Domain"/>
    <property type="match status" value="1"/>
</dbReference>
<dbReference type="SUPFAM" id="SSF51735">
    <property type="entry name" value="NAD(P)-binding Rossmann-fold domains"/>
    <property type="match status" value="1"/>
</dbReference>
<dbReference type="RefSeq" id="WP_187434195.1">
    <property type="nucleotide sequence ID" value="NZ_VNHS01000004.1"/>
</dbReference>
<comment type="caution">
    <text evidence="2">The sequence shown here is derived from an EMBL/GenBank/DDBJ whole genome shotgun (WGS) entry which is preliminary data.</text>
</comment>
<reference evidence="2 3" key="1">
    <citation type="submission" date="2019-07" db="EMBL/GenBank/DDBJ databases">
        <title>Genomic Encyclopedia of Type Strains, Phase III (KMG-III): the genomes of soil and plant-associated and newly described type strains.</title>
        <authorList>
            <person name="Whitman W."/>
        </authorList>
    </citation>
    <scope>NUCLEOTIDE SEQUENCE [LARGE SCALE GENOMIC DNA]</scope>
    <source>
        <strain evidence="2 3">BL24</strain>
    </source>
</reference>
<evidence type="ECO:0000313" key="2">
    <source>
        <dbReference type="EMBL" id="TYP75737.1"/>
    </source>
</evidence>
<name>A0A5S5C8W2_9BACL</name>
<sequence>MVQFGTVDRSFWAGKQVFLTGHTGFKGSWLSLWLHGMGASVTGFALPAPTVPSLFELGKVEQGLENSVIGDVADLEWLRSALRRAAPEIIIHMAAQPLVRASYDDPVGTFRTNVMGTVNILEAARACDSVRVILNVTSDKCYENQEWYWGYRENEPMGGHDPYSSSKGCSELITSAYRRSFFASPSIQVATARAGNVIGGGDWAEDRLIPDLIRALMKNEQIELRNPQAVRPWQHVLEPLSGYLVLCQQLYAGGEAYAQAWNFGPLNNETSSVETIVNQMLDKWPYEHPGYKVVGQAHKHEAGLLHLDCSKAMRELGWRARWSTDRALQATVDWVVGYMEGKDIHDLCKQQIAEYESEYI</sequence>